<gene>
    <name evidence="1" type="ORF">QX249_11515</name>
</gene>
<protein>
    <submittedName>
        <fullName evidence="1">Uncharacterized protein</fullName>
    </submittedName>
</protein>
<name>A0AAW8Q4B0_VIBPH</name>
<accession>A0AAW8Q4B0</accession>
<comment type="caution">
    <text evidence="1">The sequence shown here is derived from an EMBL/GenBank/DDBJ whole genome shotgun (WGS) entry which is preliminary data.</text>
</comment>
<dbReference type="RefSeq" id="WP_311020167.1">
    <property type="nucleotide sequence ID" value="NZ_JAUHGG010000003.1"/>
</dbReference>
<dbReference type="AlphaFoldDB" id="A0AAW8Q4B0"/>
<organism evidence="1 2">
    <name type="scientific">Vibrio parahaemolyticus</name>
    <dbReference type="NCBI Taxonomy" id="670"/>
    <lineage>
        <taxon>Bacteria</taxon>
        <taxon>Pseudomonadati</taxon>
        <taxon>Pseudomonadota</taxon>
        <taxon>Gammaproteobacteria</taxon>
        <taxon>Vibrionales</taxon>
        <taxon>Vibrionaceae</taxon>
        <taxon>Vibrio</taxon>
    </lineage>
</organism>
<reference evidence="1" key="1">
    <citation type="submission" date="2023-06" db="EMBL/GenBank/DDBJ databases">
        <title>Genomic Diversity of Vibrio spp. and Metagenomic Analysis of Pathogens in Florida Gulf Coastal Waters Following Hurricane Ian.</title>
        <authorList>
            <person name="Brumfield K.D."/>
        </authorList>
    </citation>
    <scope>NUCLEOTIDE SEQUENCE</scope>
    <source>
        <strain evidence="1">WBS2B-138</strain>
    </source>
</reference>
<proteinExistence type="predicted"/>
<dbReference type="Proteomes" id="UP001253193">
    <property type="component" value="Unassembled WGS sequence"/>
</dbReference>
<evidence type="ECO:0000313" key="2">
    <source>
        <dbReference type="Proteomes" id="UP001253193"/>
    </source>
</evidence>
<sequence>MQSNTIPITHLAPSYSQENINLILARVNQLLPNLNENGAKQYLSDLLNQDVKNLVVDWLTFQEVEPCVSSDELHTLAERVLPYHSNDVDEAIYSVRNILNTVPRQRSDLRDYLTKERRADVIESLSLPLLAISKRFPSITSIEELIEALKPVEQVIIDVCASSLMDRIQSIPMDKQQGITERQKMLSVAAVYEVNSAIGFECNSIWLASFIGSEMWGCTSGWAHPDGEMCHGRHFGFKSDQDCVDLTLSSLKYVDAILAENRDQKTVSLYIDTLLSSMAIMVRDYLRYGREGNGFGEIDSLVEKYSDLMNPAQLLRHSTIHLHLAQIKGVATEHFKLLLKFFEHQEGRGEPSKEYVQFYDYNNFARLDFDYLKTPQYELPSSLLGSSMLPEHLLRTSELLHECLKLDLPDKITNTFSGFFTHYMWKLINDDSDEQHLFDAILIVSINGMNLYDTMRNIRFMAELGHLGSIQWLINNDQYKTPNELKYWETRRDYLVSSSMGDE</sequence>
<dbReference type="EMBL" id="JAUHGG010000003">
    <property type="protein sequence ID" value="MDS1821293.1"/>
    <property type="molecule type" value="Genomic_DNA"/>
</dbReference>
<evidence type="ECO:0000313" key="1">
    <source>
        <dbReference type="EMBL" id="MDS1821293.1"/>
    </source>
</evidence>